<dbReference type="GO" id="GO:0005829">
    <property type="term" value="C:cytosol"/>
    <property type="evidence" value="ECO:0007669"/>
    <property type="project" value="GOC"/>
</dbReference>
<dbReference type="Pfam" id="PF04129">
    <property type="entry name" value="Vps52_CC"/>
    <property type="match status" value="1"/>
</dbReference>
<evidence type="ECO:0000259" key="6">
    <source>
        <dbReference type="Pfam" id="PF04129"/>
    </source>
</evidence>
<dbReference type="GO" id="GO:0000938">
    <property type="term" value="C:GARP complex"/>
    <property type="evidence" value="ECO:0007669"/>
    <property type="project" value="TreeGrafter"/>
</dbReference>
<keyword evidence="3" id="KW-0813">Transport</keyword>
<dbReference type="Proteomes" id="UP000644660">
    <property type="component" value="Unassembled WGS sequence"/>
</dbReference>
<dbReference type="InterPro" id="IPR048361">
    <property type="entry name" value="Vps52_C"/>
</dbReference>
<organism evidence="8 9">
    <name type="scientific">Maudiozyma barnettii</name>
    <dbReference type="NCBI Taxonomy" id="61262"/>
    <lineage>
        <taxon>Eukaryota</taxon>
        <taxon>Fungi</taxon>
        <taxon>Dikarya</taxon>
        <taxon>Ascomycota</taxon>
        <taxon>Saccharomycotina</taxon>
        <taxon>Saccharomycetes</taxon>
        <taxon>Saccharomycetales</taxon>
        <taxon>Saccharomycetaceae</taxon>
        <taxon>Maudiozyma</taxon>
    </lineage>
</organism>
<dbReference type="AlphaFoldDB" id="A0A8H2VDN0"/>
<feature type="domain" description="Vps52 coiled-coil" evidence="6">
    <location>
        <begin position="64"/>
        <end position="239"/>
    </location>
</feature>
<comment type="caution">
    <text evidence="8">The sequence shown here is derived from an EMBL/GenBank/DDBJ whole genome shotgun (WGS) entry which is preliminary data.</text>
</comment>
<evidence type="ECO:0000313" key="9">
    <source>
        <dbReference type="Proteomes" id="UP000644660"/>
    </source>
</evidence>
<evidence type="ECO:0000256" key="3">
    <source>
        <dbReference type="ARBA" id="ARBA00022448"/>
    </source>
</evidence>
<dbReference type="OrthoDB" id="19482at2759"/>
<dbReference type="PANTHER" id="PTHR14190:SF7">
    <property type="entry name" value="VACUOLAR PROTEIN SORTING-ASSOCIATED PROTEIN 52 HOMOLOG"/>
    <property type="match status" value="1"/>
</dbReference>
<gene>
    <name evidence="8" type="ORF">KABA2_03S01628</name>
</gene>
<keyword evidence="5" id="KW-0333">Golgi apparatus</keyword>
<dbReference type="PANTHER" id="PTHR14190">
    <property type="entry name" value="SUPPRESSOR OF ACTIN MUTATIONS 2/VACUOLAR PROTEIN SORTING 52"/>
    <property type="match status" value="1"/>
</dbReference>
<evidence type="ECO:0000313" key="8">
    <source>
        <dbReference type="EMBL" id="CAB4253608.1"/>
    </source>
</evidence>
<keyword evidence="9" id="KW-1185">Reference proteome</keyword>
<sequence length="635" mass="73420">MDVLNKLLNVENVEDISVEVSEIEQDIYTSFIKNTNDFTKSHPSLNNGVSLSKDLTVSQHKEKQVNESIENIIPELQTYLRNFNSQLSDFTTELRFIRHKSAELKNLLENNSRKLSKISPLVNDLIIPPKIIKSIIHDKITSSWQDNILFIKDKEEIYSKYKKERSNSESNNNTQSGMIILPKDFDNLCQLLEILKTIILERSKKFIISRIKILRSGRPIPSQRVQQQMLHVRQIYSFIIENNYSLALEIRQAYAYTMKWYYKEYFSRYIRSLTILQFKNVDTQYSLGNILVNSNNANGGGSFASTLFGNYLGSSFTTTVTNDMINEYFQILKRLTILTQEDNTVMVSQIAEHNNNVNYIEIGFKNLNLAILDNFTVEFNFMKSFFQISTNVAEIHGLLEQIFKPTFDEAMVYTENVLITQYVYDIFGVLISIRVANQLIIESRKRSIGAIEDYMEDQLMSLWPKFQQLIDWQAESLNSIDVSQLILKKETVYSSPNDLTISFAYFLKSLLILTTSAVPDNANSSHESLSTIEGNDSTINMNTDDQAVDDTSEPLYNSIIRIRNVFEMVMTKFSKTLDSPEKFLSINYMHLYNMLEQQNLLLLEANEIGQMENDNPILKDTAFHYKTLVEAFNKT</sequence>
<reference evidence="8 9" key="1">
    <citation type="submission" date="2020-05" db="EMBL/GenBank/DDBJ databases">
        <authorList>
            <person name="Casaregola S."/>
            <person name="Devillers H."/>
            <person name="Grondin C."/>
        </authorList>
    </citation>
    <scope>NUCLEOTIDE SEQUENCE [LARGE SCALE GENOMIC DNA]</scope>
    <source>
        <strain evidence="8 9">CLIB 1767</strain>
    </source>
</reference>
<dbReference type="GO" id="GO:0015031">
    <property type="term" value="P:protein transport"/>
    <property type="evidence" value="ECO:0007669"/>
    <property type="project" value="UniProtKB-KW"/>
</dbReference>
<comment type="similarity">
    <text evidence="2">Belongs to the VPS52 family.</text>
</comment>
<dbReference type="InterPro" id="IPR048319">
    <property type="entry name" value="Vps52_CC"/>
</dbReference>
<comment type="subcellular location">
    <subcellularLocation>
        <location evidence="1">Golgi apparatus</location>
        <location evidence="1">trans-Golgi network</location>
    </subcellularLocation>
</comment>
<dbReference type="InterPro" id="IPR007258">
    <property type="entry name" value="Vps52"/>
</dbReference>
<evidence type="ECO:0000256" key="4">
    <source>
        <dbReference type="ARBA" id="ARBA00022927"/>
    </source>
</evidence>
<evidence type="ECO:0000256" key="1">
    <source>
        <dbReference type="ARBA" id="ARBA00004601"/>
    </source>
</evidence>
<evidence type="ECO:0000256" key="5">
    <source>
        <dbReference type="ARBA" id="ARBA00023034"/>
    </source>
</evidence>
<name>A0A8H2VDN0_9SACH</name>
<dbReference type="GO" id="GO:0006896">
    <property type="term" value="P:Golgi to vacuole transport"/>
    <property type="evidence" value="ECO:0007669"/>
    <property type="project" value="TreeGrafter"/>
</dbReference>
<dbReference type="RefSeq" id="XP_041405470.1">
    <property type="nucleotide sequence ID" value="XM_041549536.1"/>
</dbReference>
<dbReference type="GO" id="GO:0042147">
    <property type="term" value="P:retrograde transport, endosome to Golgi"/>
    <property type="evidence" value="ECO:0007669"/>
    <property type="project" value="TreeGrafter"/>
</dbReference>
<dbReference type="GO" id="GO:0019905">
    <property type="term" value="F:syntaxin binding"/>
    <property type="evidence" value="ECO:0007669"/>
    <property type="project" value="TreeGrafter"/>
</dbReference>
<dbReference type="Pfam" id="PF20655">
    <property type="entry name" value="Vps52_C"/>
    <property type="match status" value="1"/>
</dbReference>
<dbReference type="GO" id="GO:0032456">
    <property type="term" value="P:endocytic recycling"/>
    <property type="evidence" value="ECO:0007669"/>
    <property type="project" value="TreeGrafter"/>
</dbReference>
<protein>
    <submittedName>
        <fullName evidence="8">Similar to Saccharomyces cerevisiae YDR484W VPS52 Component of the GARP (Golgi-associated retrograde protein) complex</fullName>
    </submittedName>
</protein>
<evidence type="ECO:0000256" key="2">
    <source>
        <dbReference type="ARBA" id="ARBA00008180"/>
    </source>
</evidence>
<evidence type="ECO:0000259" key="7">
    <source>
        <dbReference type="Pfam" id="PF20655"/>
    </source>
</evidence>
<dbReference type="EMBL" id="CAEFZW010000003">
    <property type="protein sequence ID" value="CAB4253608.1"/>
    <property type="molecule type" value="Genomic_DNA"/>
</dbReference>
<accession>A0A8H2VDN0</accession>
<keyword evidence="4" id="KW-0653">Protein transport</keyword>
<proteinExistence type="inferred from homology"/>
<dbReference type="GeneID" id="64856591"/>
<feature type="domain" description="Vps52 C-terminal" evidence="7">
    <location>
        <begin position="257"/>
        <end position="600"/>
    </location>
</feature>